<dbReference type="RefSeq" id="WP_088554007.1">
    <property type="nucleotide sequence ID" value="NZ_BDGJ01000090.1"/>
</dbReference>
<evidence type="ECO:0008006" key="3">
    <source>
        <dbReference type="Google" id="ProtNLM"/>
    </source>
</evidence>
<dbReference type="Gene3D" id="3.20.20.210">
    <property type="match status" value="1"/>
</dbReference>
<proteinExistence type="predicted"/>
<organism evidence="1 2">
    <name type="scientific">Calderihabitans maritimus</name>
    <dbReference type="NCBI Taxonomy" id="1246530"/>
    <lineage>
        <taxon>Bacteria</taxon>
        <taxon>Bacillati</taxon>
        <taxon>Bacillota</taxon>
        <taxon>Clostridia</taxon>
        <taxon>Neomoorellales</taxon>
        <taxon>Calderihabitantaceae</taxon>
        <taxon>Calderihabitans</taxon>
    </lineage>
</organism>
<evidence type="ECO:0000313" key="2">
    <source>
        <dbReference type="Proteomes" id="UP000197032"/>
    </source>
</evidence>
<dbReference type="EMBL" id="BDGJ01000090">
    <property type="protein sequence ID" value="GAW92718.1"/>
    <property type="molecule type" value="Genomic_DNA"/>
</dbReference>
<protein>
    <recommendedName>
        <fullName evidence="3">Methionine synthase</fullName>
    </recommendedName>
</protein>
<name>A0A1Z5HTF6_9FIRM</name>
<evidence type="ECO:0000313" key="1">
    <source>
        <dbReference type="EMBL" id="GAW92718.1"/>
    </source>
</evidence>
<keyword evidence="2" id="KW-1185">Reference proteome</keyword>
<dbReference type="AlphaFoldDB" id="A0A1Z5HTF6"/>
<gene>
    <name evidence="1" type="ORF">KKC1_18680</name>
</gene>
<reference evidence="2" key="1">
    <citation type="journal article" date="2017" name="Appl. Environ. Microbiol.">
        <title>Genomic analysis of Calderihabitans maritimus KKC1, a thermophilic hydrogenogenic carboxydotrophic bacterium isolated from marine sediment.</title>
        <authorList>
            <person name="Omae K."/>
            <person name="Yoneda Y."/>
            <person name="Fukuyama Y."/>
            <person name="Yoshida T."/>
            <person name="Sako Y."/>
        </authorList>
    </citation>
    <scope>NUCLEOTIDE SEQUENCE [LARGE SCALE GENOMIC DNA]</scope>
    <source>
        <strain evidence="2">KKC1</strain>
    </source>
</reference>
<dbReference type="InterPro" id="IPR038071">
    <property type="entry name" value="UROD/MetE-like_sf"/>
</dbReference>
<dbReference type="OrthoDB" id="144815at2"/>
<dbReference type="SUPFAM" id="SSF51726">
    <property type="entry name" value="UROD/MetE-like"/>
    <property type="match status" value="1"/>
</dbReference>
<sequence length="341" mass="39473">MKLVGNCQTTAMGILPHTEINQALRLALSLDIPFWPQLPKVSFCEDMYAQAAEQFPGVTLDLEEQRVNFSMDKFYQDLPIYVENLDDLRYFAISEKYSPVYHRFLNQDLQNYSAIRGQNIGPVSFGLKITDETKTPIIYHDEVRQVIFDYMAKKVTQQYRELQEKNENAFVWVDEPGLELIFMAFTGYPSERAREDYREFLQHIAGPKGVHLCGNPDWSFLLNLDLDILSIDILQWGHIFVKYKEELKKFLDRGGIISWGITPTLTEEVIAENVDTLLEKLEELWDALSRAGIDRRQVVRQAWLAPARCCLLNADGVKSVEKSFAMLRELSARLRDKYSLT</sequence>
<accession>A0A1Z5HTF6</accession>
<dbReference type="Proteomes" id="UP000197032">
    <property type="component" value="Unassembled WGS sequence"/>
</dbReference>
<comment type="caution">
    <text evidence="1">The sequence shown here is derived from an EMBL/GenBank/DDBJ whole genome shotgun (WGS) entry which is preliminary data.</text>
</comment>